<feature type="transmembrane region" description="Helical" evidence="1">
    <location>
        <begin position="12"/>
        <end position="33"/>
    </location>
</feature>
<reference evidence="3 4" key="1">
    <citation type="submission" date="2018-07" db="EMBL/GenBank/DDBJ databases">
        <title>Genome analysis of Larkinella rosea.</title>
        <authorList>
            <person name="Zhou Z."/>
            <person name="Wang G."/>
        </authorList>
    </citation>
    <scope>NUCLEOTIDE SEQUENCE [LARGE SCALE GENOMIC DNA]</scope>
    <source>
        <strain evidence="4">zzj9</strain>
    </source>
</reference>
<proteinExistence type="predicted"/>
<dbReference type="InterPro" id="IPR007492">
    <property type="entry name" value="LytTR_DNA-bd_dom"/>
</dbReference>
<keyword evidence="4" id="KW-1185">Reference proteome</keyword>
<dbReference type="Proteomes" id="UP000253383">
    <property type="component" value="Unassembled WGS sequence"/>
</dbReference>
<feature type="transmembrane region" description="Helical" evidence="1">
    <location>
        <begin position="45"/>
        <end position="64"/>
    </location>
</feature>
<keyword evidence="1" id="KW-1133">Transmembrane helix</keyword>
<sequence>MEPLSRRQHGFLLLILVPLLATIASHVVFYRHFPWQSAYRFPTAYFLTVATVMLSCWSVNVLIFRHFDRRLPFSYNPTRRIGRQFVVGGLATLLTFSVVFPGAIRLYSGFWPNSVQLTSGIFVCLTIATLVNGGYVGLYLIQAFRLEKQSATEALNHLQQPVQPVLDAALLIDAGSRQFRLRPDEIAYFFSTQGVVLLVKTDGQQLTTNYNSFSRLESLLPEGYFFQLNRQFIVSLAAIRTVQDDSNRKLRVTLTPALHRNQPEETVTVSRYRNAEFKKWLQQVATGLPFIPGFRTIR</sequence>
<evidence type="ECO:0000259" key="2">
    <source>
        <dbReference type="PROSITE" id="PS50930"/>
    </source>
</evidence>
<evidence type="ECO:0000313" key="3">
    <source>
        <dbReference type="EMBL" id="RCR66840.1"/>
    </source>
</evidence>
<evidence type="ECO:0000256" key="1">
    <source>
        <dbReference type="SAM" id="Phobius"/>
    </source>
</evidence>
<keyword evidence="1" id="KW-0812">Transmembrane</keyword>
<organism evidence="3 4">
    <name type="scientific">Larkinella punicea</name>
    <dbReference type="NCBI Taxonomy" id="2315727"/>
    <lineage>
        <taxon>Bacteria</taxon>
        <taxon>Pseudomonadati</taxon>
        <taxon>Bacteroidota</taxon>
        <taxon>Cytophagia</taxon>
        <taxon>Cytophagales</taxon>
        <taxon>Spirosomataceae</taxon>
        <taxon>Larkinella</taxon>
    </lineage>
</organism>
<dbReference type="Gene3D" id="2.40.50.1020">
    <property type="entry name" value="LytTr DNA-binding domain"/>
    <property type="match status" value="1"/>
</dbReference>
<dbReference type="PROSITE" id="PS50930">
    <property type="entry name" value="HTH_LYTTR"/>
    <property type="match status" value="1"/>
</dbReference>
<dbReference type="AlphaFoldDB" id="A0A368JGP6"/>
<dbReference type="GO" id="GO:0003677">
    <property type="term" value="F:DNA binding"/>
    <property type="evidence" value="ECO:0007669"/>
    <property type="project" value="InterPro"/>
</dbReference>
<feature type="transmembrane region" description="Helical" evidence="1">
    <location>
        <begin position="119"/>
        <end position="141"/>
    </location>
</feature>
<accession>A0A368JGP6</accession>
<feature type="domain" description="HTH LytTR-type" evidence="2">
    <location>
        <begin position="170"/>
        <end position="283"/>
    </location>
</feature>
<dbReference type="SMART" id="SM00850">
    <property type="entry name" value="LytTR"/>
    <property type="match status" value="1"/>
</dbReference>
<dbReference type="EMBL" id="QOWE01000024">
    <property type="protein sequence ID" value="RCR66840.1"/>
    <property type="molecule type" value="Genomic_DNA"/>
</dbReference>
<dbReference type="OrthoDB" id="938100at2"/>
<evidence type="ECO:0000313" key="4">
    <source>
        <dbReference type="Proteomes" id="UP000253383"/>
    </source>
</evidence>
<dbReference type="Pfam" id="PF04397">
    <property type="entry name" value="LytTR"/>
    <property type="match status" value="1"/>
</dbReference>
<gene>
    <name evidence="3" type="ORF">DUE52_25145</name>
</gene>
<keyword evidence="1" id="KW-0472">Membrane</keyword>
<comment type="caution">
    <text evidence="3">The sequence shown here is derived from an EMBL/GenBank/DDBJ whole genome shotgun (WGS) entry which is preliminary data.</text>
</comment>
<dbReference type="RefSeq" id="WP_114408834.1">
    <property type="nucleotide sequence ID" value="NZ_QOWE01000024.1"/>
</dbReference>
<name>A0A368JGP6_9BACT</name>
<feature type="transmembrane region" description="Helical" evidence="1">
    <location>
        <begin position="85"/>
        <end position="107"/>
    </location>
</feature>
<protein>
    <submittedName>
        <fullName evidence="3">LytTR family transcriptional regulator</fullName>
    </submittedName>
</protein>